<dbReference type="PANTHER" id="PTHR33099">
    <property type="entry name" value="FE2OG DIOXYGENASE DOMAIN-CONTAINING PROTEIN"/>
    <property type="match status" value="1"/>
</dbReference>
<evidence type="ECO:0008006" key="5">
    <source>
        <dbReference type="Google" id="ProtNLM"/>
    </source>
</evidence>
<evidence type="ECO:0000256" key="1">
    <source>
        <dbReference type="SAM" id="MobiDB-lite"/>
    </source>
</evidence>
<dbReference type="PANTHER" id="PTHR33099:SF7">
    <property type="entry name" value="MYND-TYPE DOMAIN-CONTAINING PROTEIN"/>
    <property type="match status" value="1"/>
</dbReference>
<dbReference type="Proteomes" id="UP001215280">
    <property type="component" value="Unassembled WGS sequence"/>
</dbReference>
<protein>
    <recommendedName>
        <fullName evidence="5">Prolyl 4-hydroxylase alpha subunit Fe(2+) 2OG dioxygenase domain-containing protein</fullName>
    </recommendedName>
</protein>
<feature type="region of interest" description="Disordered" evidence="1">
    <location>
        <begin position="438"/>
        <end position="465"/>
    </location>
</feature>
<dbReference type="EMBL" id="JARJLG010000107">
    <property type="protein sequence ID" value="KAJ7744541.1"/>
    <property type="molecule type" value="Genomic_DNA"/>
</dbReference>
<name>A0AAD7IKZ3_9AGAR</name>
<dbReference type="Gene3D" id="2.60.120.620">
    <property type="entry name" value="q2cbj1_9rhob like domain"/>
    <property type="match status" value="1"/>
</dbReference>
<sequence length="1122" mass="124911">MSNTASSQRCRGMVCILCAVVDLIWSQTIWSTTVLPSHDSEEDIEQNLDVTESPIPMSAETETDWEHSDDEDEGEKKIDMPSTNIRGDFERVFNGPSDFRGSFYFHKTYIDFPNPTLRLGSLGTIGLPLSSREAKHVIAQCIQAPFGKGERTLVDKTVRDTWEMDASQVHFDNPAWATFMNRVTQDVCSRLGLAAQQSCTVRCEPYKLLLYETGSHFLPHQDTEKAKGMFATIVVVLPSPFQGGEAHLSHCTLSTIIDSSSRSLSEVSVMAWYTDVVHEIKPITGGYRLAIAFNLIQTANSRPELPQTNEYLSQLRHVLLSWKQADAANVPAKLIYLLQHKYSLASLRGDCLKGADAYKIGLLQSLAKELEFDVGLANVECHVVGAGVDDFGGRGCDSDEDSDDVEMGEVFEQNMSIHNLVTLDGRLLQDDVECEENDSEFCPPGLRDVVERGDPDERESEGYQGNGAGSLELWYRRTVLIIWPHRNNPDMEYRDDADGALTNMEIFNKESRLLARFLLRGLARDQFGPDIAQGLCDTACRWKSVSLWLKTVSVCENTKILDILSARRIVDAIEAFGFQKRLQDALGKILAEALSNKPRIKLLDSIMSRAGRDRVDNKWLARQRYRVMKTLKKPKLGEEELLVKLSVEGGSVPFLQSTILPQVVSMADPAFFVSFSTRLVLEQALLQSEEYIAATRSLVRDLLKLAIERTGFFVKTSDTVVHPTSDLAYLFIEACVKCSHSDLAELVIDKLVAFTADGARVQTFDVLLPLIPRLTASNRPIPGLVKLCHDTVEQYLKQPRTRPTNTELSAILDAVVGTKDATLLPKIVDHISTDVESCHSLIEHLRSRKESITFDKDTDGGGLSIASLCTQSVQNVVRKTQCGLSVPFAVIQLCISTDNSLLLGELFPRLLSPTVANKRYVDQVLLPLLPRVQAELAARNISPASEPFRALFKQVFELYASKVLGPKVADHSSLVRDVQKLNCPCVNCAAVVKFFLQTQQQQQLKLARIGATQRKHVERNLAQFCGYRIANWSTIGHGNSQGIEINKSNLLCSSIASSTHQTKLKQALDVVSEDERVLRQIFAEDYGKFLRSIGRSAELETGPPPKKRRMDDSADVIDLCSP</sequence>
<feature type="region of interest" description="Disordered" evidence="1">
    <location>
        <begin position="40"/>
        <end position="81"/>
    </location>
</feature>
<keyword evidence="4" id="KW-1185">Reference proteome</keyword>
<evidence type="ECO:0000313" key="4">
    <source>
        <dbReference type="Proteomes" id="UP001215280"/>
    </source>
</evidence>
<accession>A0AAD7IKZ3</accession>
<keyword evidence="2" id="KW-0732">Signal</keyword>
<reference evidence="3" key="1">
    <citation type="submission" date="2023-03" db="EMBL/GenBank/DDBJ databases">
        <title>Massive genome expansion in bonnet fungi (Mycena s.s.) driven by repeated elements and novel gene families across ecological guilds.</title>
        <authorList>
            <consortium name="Lawrence Berkeley National Laboratory"/>
            <person name="Harder C.B."/>
            <person name="Miyauchi S."/>
            <person name="Viragh M."/>
            <person name="Kuo A."/>
            <person name="Thoen E."/>
            <person name="Andreopoulos B."/>
            <person name="Lu D."/>
            <person name="Skrede I."/>
            <person name="Drula E."/>
            <person name="Henrissat B."/>
            <person name="Morin E."/>
            <person name="Kohler A."/>
            <person name="Barry K."/>
            <person name="LaButti K."/>
            <person name="Morin E."/>
            <person name="Salamov A."/>
            <person name="Lipzen A."/>
            <person name="Mereny Z."/>
            <person name="Hegedus B."/>
            <person name="Baldrian P."/>
            <person name="Stursova M."/>
            <person name="Weitz H."/>
            <person name="Taylor A."/>
            <person name="Grigoriev I.V."/>
            <person name="Nagy L.G."/>
            <person name="Martin F."/>
            <person name="Kauserud H."/>
        </authorList>
    </citation>
    <scope>NUCLEOTIDE SEQUENCE</scope>
    <source>
        <strain evidence="3">CBHHK188m</strain>
    </source>
</reference>
<feature type="compositionally biased region" description="Acidic residues" evidence="1">
    <location>
        <begin position="61"/>
        <end position="73"/>
    </location>
</feature>
<feature type="region of interest" description="Disordered" evidence="1">
    <location>
        <begin position="1097"/>
        <end position="1122"/>
    </location>
</feature>
<evidence type="ECO:0000313" key="3">
    <source>
        <dbReference type="EMBL" id="KAJ7744541.1"/>
    </source>
</evidence>
<feature type="chain" id="PRO_5042217480" description="Prolyl 4-hydroxylase alpha subunit Fe(2+) 2OG dioxygenase domain-containing protein" evidence="2">
    <location>
        <begin position="27"/>
        <end position="1122"/>
    </location>
</feature>
<comment type="caution">
    <text evidence="3">The sequence shown here is derived from an EMBL/GenBank/DDBJ whole genome shotgun (WGS) entry which is preliminary data.</text>
</comment>
<proteinExistence type="predicted"/>
<organism evidence="3 4">
    <name type="scientific">Mycena maculata</name>
    <dbReference type="NCBI Taxonomy" id="230809"/>
    <lineage>
        <taxon>Eukaryota</taxon>
        <taxon>Fungi</taxon>
        <taxon>Dikarya</taxon>
        <taxon>Basidiomycota</taxon>
        <taxon>Agaricomycotina</taxon>
        <taxon>Agaricomycetes</taxon>
        <taxon>Agaricomycetidae</taxon>
        <taxon>Agaricales</taxon>
        <taxon>Marasmiineae</taxon>
        <taxon>Mycenaceae</taxon>
        <taxon>Mycena</taxon>
    </lineage>
</organism>
<evidence type="ECO:0000256" key="2">
    <source>
        <dbReference type="SAM" id="SignalP"/>
    </source>
</evidence>
<feature type="signal peptide" evidence="2">
    <location>
        <begin position="1"/>
        <end position="26"/>
    </location>
</feature>
<dbReference type="AlphaFoldDB" id="A0AAD7IKZ3"/>
<gene>
    <name evidence="3" type="ORF">DFH07DRAFT_834750</name>
</gene>